<dbReference type="EMBL" id="JAAALK010000086">
    <property type="protein sequence ID" value="KAG8082042.1"/>
    <property type="molecule type" value="Genomic_DNA"/>
</dbReference>
<accession>A0A8J5TB30</accession>
<keyword evidence="2" id="KW-1185">Reference proteome</keyword>
<dbReference type="AlphaFoldDB" id="A0A8J5TB30"/>
<evidence type="ECO:0000313" key="1">
    <source>
        <dbReference type="EMBL" id="KAG8082042.1"/>
    </source>
</evidence>
<organism evidence="1 2">
    <name type="scientific">Zizania palustris</name>
    <name type="common">Northern wild rice</name>
    <dbReference type="NCBI Taxonomy" id="103762"/>
    <lineage>
        <taxon>Eukaryota</taxon>
        <taxon>Viridiplantae</taxon>
        <taxon>Streptophyta</taxon>
        <taxon>Embryophyta</taxon>
        <taxon>Tracheophyta</taxon>
        <taxon>Spermatophyta</taxon>
        <taxon>Magnoliopsida</taxon>
        <taxon>Liliopsida</taxon>
        <taxon>Poales</taxon>
        <taxon>Poaceae</taxon>
        <taxon>BOP clade</taxon>
        <taxon>Oryzoideae</taxon>
        <taxon>Oryzeae</taxon>
        <taxon>Zizaniinae</taxon>
        <taxon>Zizania</taxon>
    </lineage>
</organism>
<dbReference type="Proteomes" id="UP000729402">
    <property type="component" value="Unassembled WGS sequence"/>
</dbReference>
<comment type="caution">
    <text evidence="1">The sequence shown here is derived from an EMBL/GenBank/DDBJ whole genome shotgun (WGS) entry which is preliminary data.</text>
</comment>
<evidence type="ECO:0000313" key="2">
    <source>
        <dbReference type="Proteomes" id="UP000729402"/>
    </source>
</evidence>
<sequence>MLLLSAHICTHYLMERLIQHQGYGGKLQFAQFFVKPLMSQDVVLREINVIDYEHKKNLLSDGWRMYQRAEARQRSAWATVLPTAEYSSDLKYRVVHFTPGLSVFVVFLIQAS</sequence>
<reference evidence="1" key="2">
    <citation type="submission" date="2021-02" db="EMBL/GenBank/DDBJ databases">
        <authorList>
            <person name="Kimball J.A."/>
            <person name="Haas M.W."/>
            <person name="Macchietto M."/>
            <person name="Kono T."/>
            <person name="Duquette J."/>
            <person name="Shao M."/>
        </authorList>
    </citation>
    <scope>NUCLEOTIDE SEQUENCE</scope>
    <source>
        <tissue evidence="1">Fresh leaf tissue</tissue>
    </source>
</reference>
<reference evidence="1" key="1">
    <citation type="journal article" date="2021" name="bioRxiv">
        <title>Whole Genome Assembly and Annotation of Northern Wild Rice, Zizania palustris L., Supports a Whole Genome Duplication in the Zizania Genus.</title>
        <authorList>
            <person name="Haas M."/>
            <person name="Kono T."/>
            <person name="Macchietto M."/>
            <person name="Millas R."/>
            <person name="McGilp L."/>
            <person name="Shao M."/>
            <person name="Duquette J."/>
            <person name="Hirsch C.N."/>
            <person name="Kimball J."/>
        </authorList>
    </citation>
    <scope>NUCLEOTIDE SEQUENCE</scope>
    <source>
        <tissue evidence="1">Fresh leaf tissue</tissue>
    </source>
</reference>
<name>A0A8J5TB30_ZIZPA</name>
<protein>
    <submittedName>
        <fullName evidence="1">Uncharacterized protein</fullName>
    </submittedName>
</protein>
<proteinExistence type="predicted"/>
<gene>
    <name evidence="1" type="ORF">GUJ93_ZPchr0014g47623</name>
</gene>
<dbReference type="OrthoDB" id="952271at2759"/>